<proteinExistence type="evidence at transcript level"/>
<organism evidence="2">
    <name type="scientific">Haemonchus contortus</name>
    <name type="common">Barber pole worm</name>
    <dbReference type="NCBI Taxonomy" id="6289"/>
    <lineage>
        <taxon>Eukaryota</taxon>
        <taxon>Metazoa</taxon>
        <taxon>Ecdysozoa</taxon>
        <taxon>Nematoda</taxon>
        <taxon>Chromadorea</taxon>
        <taxon>Rhabditida</taxon>
        <taxon>Rhabditina</taxon>
        <taxon>Rhabditomorpha</taxon>
        <taxon>Strongyloidea</taxon>
        <taxon>Trichostrongylidae</taxon>
        <taxon>Haemonchus</taxon>
    </lineage>
</organism>
<feature type="signal peptide" evidence="1">
    <location>
        <begin position="1"/>
        <end position="19"/>
    </location>
</feature>
<dbReference type="Gene3D" id="3.40.33.10">
    <property type="entry name" value="CAP"/>
    <property type="match status" value="1"/>
</dbReference>
<dbReference type="SUPFAM" id="SSF55797">
    <property type="entry name" value="PR-1-like"/>
    <property type="match status" value="1"/>
</dbReference>
<evidence type="ECO:0000256" key="1">
    <source>
        <dbReference type="SAM" id="SignalP"/>
    </source>
</evidence>
<accession>A0A0K2DT02</accession>
<feature type="chain" id="PRO_5005475009" evidence="1">
    <location>
        <begin position="20"/>
        <end position="226"/>
    </location>
</feature>
<name>A0A0K2DT02_HAECO</name>
<sequence>MFVFNALFVLTILVASASSAKKNCETSEPPPDEFHCQINGTTMTPEKRKLSVMLGNAYRTLATSGVFGYPPSQNMYQLNYSCLAEKYAMVLCNQQAPLKPMRNLSSIPIAAAFELWWGNHDFGAFINSTAVYDPTFDYTLFSQMVAGYAVGIGCTDTCYGEKSVFCSFLQCTAMSDFGMIYEAGSGPCMADDDCTTFPDSTCNQENGLCVKKPNTPLCPPGVYPNV</sequence>
<evidence type="ECO:0000313" key="2">
    <source>
        <dbReference type="EMBL" id="ALA23446.1"/>
    </source>
</evidence>
<dbReference type="EMBL" id="KT361547">
    <property type="protein sequence ID" value="ALA23446.1"/>
    <property type="molecule type" value="mRNA"/>
</dbReference>
<dbReference type="InterPro" id="IPR035940">
    <property type="entry name" value="CAP_sf"/>
</dbReference>
<protein>
    <submittedName>
        <fullName evidence="2">Cap-24</fullName>
    </submittedName>
</protein>
<keyword evidence="1" id="KW-0732">Signal</keyword>
<dbReference type="AlphaFoldDB" id="A0A0K2DT02"/>
<reference evidence="2" key="1">
    <citation type="journal article" date="2015" name="Biotechnol. Adv.">
        <title>The barber's pole worm CAP protein superfamily - A basis for fundamental discovery and biotechnology advances.</title>
        <authorList>
            <person name="Mohandas N."/>
            <person name="Young N.D."/>
            <person name="Jabbar A."/>
            <person name="Korhonen P.K."/>
            <person name="Koehler A.V."/>
            <person name="Amani P."/>
            <person name="Hall R.S."/>
            <person name="Sternberg P.W."/>
            <person name="Jex A.R."/>
            <person name="Hofmann A."/>
            <person name="Gasser R.B."/>
        </authorList>
    </citation>
    <scope>NUCLEOTIDE SEQUENCE</scope>
    <source>
        <strain evidence="2">Haecon-5</strain>
    </source>
</reference>